<dbReference type="Pfam" id="PF10312">
    <property type="entry name" value="Cactin_mid"/>
    <property type="match status" value="1"/>
</dbReference>
<dbReference type="GeneID" id="27330446"/>
<dbReference type="PANTHER" id="PTHR21737">
    <property type="entry name" value="POLYGLUTAMINE BINDING PROTEIN 1/MARVEL MEMBRANE-ASSOCIATING DOMAIN CONTAINING 3"/>
    <property type="match status" value="1"/>
</dbReference>
<dbReference type="GO" id="GO:0005681">
    <property type="term" value="C:spliceosomal complex"/>
    <property type="evidence" value="ECO:0007669"/>
    <property type="project" value="TreeGrafter"/>
</dbReference>
<evidence type="ECO:0000259" key="5">
    <source>
        <dbReference type="Pfam" id="PF10312"/>
    </source>
</evidence>
<dbReference type="SMART" id="SM01050">
    <property type="entry name" value="CactinC_cactus"/>
    <property type="match status" value="1"/>
</dbReference>
<feature type="region of interest" description="Disordered" evidence="3">
    <location>
        <begin position="331"/>
        <end position="366"/>
    </location>
</feature>
<dbReference type="InterPro" id="IPR019134">
    <property type="entry name" value="Cactin_C"/>
</dbReference>
<gene>
    <name evidence="6" type="ORF">PV08_03363</name>
</gene>
<dbReference type="HOGENOM" id="CLU_011759_3_0_1"/>
<organism evidence="6 7">
    <name type="scientific">Exophiala spinifera</name>
    <dbReference type="NCBI Taxonomy" id="91928"/>
    <lineage>
        <taxon>Eukaryota</taxon>
        <taxon>Fungi</taxon>
        <taxon>Dikarya</taxon>
        <taxon>Ascomycota</taxon>
        <taxon>Pezizomycotina</taxon>
        <taxon>Eurotiomycetes</taxon>
        <taxon>Chaetothyriomycetidae</taxon>
        <taxon>Chaetothyriales</taxon>
        <taxon>Herpotrichiellaceae</taxon>
        <taxon>Exophiala</taxon>
    </lineage>
</organism>
<comment type="similarity">
    <text evidence="1">Belongs to the CACTIN family.</text>
</comment>
<feature type="compositionally biased region" description="Basic and acidic residues" evidence="3">
    <location>
        <begin position="20"/>
        <end position="34"/>
    </location>
</feature>
<dbReference type="Pfam" id="PF09732">
    <property type="entry name" value="CactinC_cactus"/>
    <property type="match status" value="1"/>
</dbReference>
<feature type="domain" description="Splicing factor Cactin C-terminal" evidence="4">
    <location>
        <begin position="410"/>
        <end position="547"/>
    </location>
</feature>
<dbReference type="EMBL" id="KN847493">
    <property type="protein sequence ID" value="KIW19073.1"/>
    <property type="molecule type" value="Genomic_DNA"/>
</dbReference>
<dbReference type="OrthoDB" id="265955at2759"/>
<keyword evidence="7" id="KW-1185">Reference proteome</keyword>
<dbReference type="Proteomes" id="UP000053328">
    <property type="component" value="Unassembled WGS sequence"/>
</dbReference>
<feature type="region of interest" description="Disordered" evidence="3">
    <location>
        <begin position="1"/>
        <end position="51"/>
    </location>
</feature>
<evidence type="ECO:0000256" key="1">
    <source>
        <dbReference type="ARBA" id="ARBA00006895"/>
    </source>
</evidence>
<protein>
    <recommendedName>
        <fullName evidence="2">Splicing factor Cactin</fullName>
    </recommendedName>
</protein>
<dbReference type="RefSeq" id="XP_016239289.1">
    <property type="nucleotide sequence ID" value="XM_016377719.1"/>
</dbReference>
<feature type="region of interest" description="Disordered" evidence="3">
    <location>
        <begin position="391"/>
        <end position="411"/>
    </location>
</feature>
<dbReference type="GO" id="GO:0045292">
    <property type="term" value="P:mRNA cis splicing, via spliceosome"/>
    <property type="evidence" value="ECO:0007669"/>
    <property type="project" value="TreeGrafter"/>
</dbReference>
<evidence type="ECO:0000259" key="4">
    <source>
        <dbReference type="Pfam" id="PF09732"/>
    </source>
</evidence>
<evidence type="ECO:0000313" key="7">
    <source>
        <dbReference type="Proteomes" id="UP000053328"/>
    </source>
</evidence>
<dbReference type="PANTHER" id="PTHR21737:SF4">
    <property type="entry name" value="SPLICING FACTOR CACTIN"/>
    <property type="match status" value="1"/>
</dbReference>
<feature type="domain" description="Splicing factor cactin central" evidence="5">
    <location>
        <begin position="56"/>
        <end position="243"/>
    </location>
</feature>
<evidence type="ECO:0000256" key="3">
    <source>
        <dbReference type="SAM" id="MobiDB-lite"/>
    </source>
</evidence>
<name>A0A0D2BJJ7_9EURO</name>
<feature type="compositionally biased region" description="Low complexity" evidence="3">
    <location>
        <begin position="332"/>
        <end position="353"/>
    </location>
</feature>
<reference evidence="6 7" key="1">
    <citation type="submission" date="2015-01" db="EMBL/GenBank/DDBJ databases">
        <title>The Genome Sequence of Exophiala spinifera CBS89968.</title>
        <authorList>
            <consortium name="The Broad Institute Genomics Platform"/>
            <person name="Cuomo C."/>
            <person name="de Hoog S."/>
            <person name="Gorbushina A."/>
            <person name="Stielow B."/>
            <person name="Teixiera M."/>
            <person name="Abouelleil A."/>
            <person name="Chapman S.B."/>
            <person name="Priest M."/>
            <person name="Young S.K."/>
            <person name="Wortman J."/>
            <person name="Nusbaum C."/>
            <person name="Birren B."/>
        </authorList>
    </citation>
    <scope>NUCLEOTIDE SEQUENCE [LARGE SCALE GENOMIC DNA]</scope>
    <source>
        <strain evidence="6 7">CBS 89968</strain>
    </source>
</reference>
<proteinExistence type="inferred from homology"/>
<evidence type="ECO:0000256" key="2">
    <source>
        <dbReference type="ARBA" id="ARBA00034534"/>
    </source>
</evidence>
<feature type="compositionally biased region" description="Basic and acidic residues" evidence="3">
    <location>
        <begin position="354"/>
        <end position="364"/>
    </location>
</feature>
<evidence type="ECO:0000313" key="6">
    <source>
        <dbReference type="EMBL" id="KIW19073.1"/>
    </source>
</evidence>
<dbReference type="VEuPathDB" id="FungiDB:PV08_03363"/>
<dbReference type="AlphaFoldDB" id="A0A0D2BJJ7"/>
<accession>A0A0D2BJJ7</accession>
<sequence length="547" mass="63304">MSDYNSATKRKRSRSPPAWRKRDDGRQYRDRSAPRNDQGGQSQRWSHKDQMKINQLQEDERMREWVAQEDDFVLKQAKKKAEIRVKEGRAKPIDWLAVTLRVVDPTRNPLDDEIDEKDLDFMDPQSVFEGLSESQLADLRKDIETYMNLESHNKNREYWRTMQIICKDRQKKLRTGGPDGRAVSSVASDIDKLLGPKTYEQLEVLEKQIRSKLDSDEPIDTDYWQQLLDSLLVWKAKAKLKNVYQDVLKSRLKQLRDENEAKAIEARQKMLDAGVQPSSNFEYTKDLDPDPLLEIPSRDKGLEVVDEKDFLQSVASARRKVLNMGYVPEPKSTGLKSSSSSAITTTATQTSRTARPDPTSRFDTVDDSSATKALFDREVAKGVNENEEIFAGEETLDDPSSSSSSAKPLWSNKYRPRKPKYFNRVQMGYEWNKYNQTHYDHDNPPPKVVQGYKFHIFYPDLIDPTKAPTYKIIREGGRKKGQTMAPAGEEDTCIIRFMAGPPYEDVAFRIVDRDWDYSAKHDRGFKSTFEKGILTLHFSFKRIVYRK</sequence>
<dbReference type="InterPro" id="IPR018816">
    <property type="entry name" value="Cactin_central"/>
</dbReference>
<dbReference type="STRING" id="91928.A0A0D2BJJ7"/>
<dbReference type="GO" id="GO:0005737">
    <property type="term" value="C:cytoplasm"/>
    <property type="evidence" value="ECO:0007669"/>
    <property type="project" value="TreeGrafter"/>
</dbReference>